<dbReference type="OrthoDB" id="10264505at2759"/>
<dbReference type="Pfam" id="PF00085">
    <property type="entry name" value="Thioredoxin"/>
    <property type="match status" value="1"/>
</dbReference>
<evidence type="ECO:0000256" key="3">
    <source>
        <dbReference type="ARBA" id="ARBA00022737"/>
    </source>
</evidence>
<dbReference type="GO" id="GO:0034976">
    <property type="term" value="P:response to endoplasmic reticulum stress"/>
    <property type="evidence" value="ECO:0007669"/>
    <property type="project" value="TreeGrafter"/>
</dbReference>
<gene>
    <name evidence="8" type="ORF">Poli38472_009607</name>
</gene>
<feature type="signal peptide" evidence="6">
    <location>
        <begin position="1"/>
        <end position="23"/>
    </location>
</feature>
<evidence type="ECO:0000256" key="1">
    <source>
        <dbReference type="ARBA" id="ARBA00006347"/>
    </source>
</evidence>
<dbReference type="SUPFAM" id="SSF52833">
    <property type="entry name" value="Thioredoxin-like"/>
    <property type="match status" value="1"/>
</dbReference>
<dbReference type="InterPro" id="IPR013766">
    <property type="entry name" value="Thioredoxin_domain"/>
</dbReference>
<evidence type="ECO:0000313" key="9">
    <source>
        <dbReference type="Proteomes" id="UP000794436"/>
    </source>
</evidence>
<dbReference type="GO" id="GO:0005788">
    <property type="term" value="C:endoplasmic reticulum lumen"/>
    <property type="evidence" value="ECO:0007669"/>
    <property type="project" value="TreeGrafter"/>
</dbReference>
<evidence type="ECO:0000256" key="5">
    <source>
        <dbReference type="RuleBase" id="RU004208"/>
    </source>
</evidence>
<protein>
    <recommendedName>
        <fullName evidence="7">Thioredoxin domain-containing protein</fullName>
    </recommendedName>
</protein>
<reference evidence="8" key="1">
    <citation type="submission" date="2019-03" db="EMBL/GenBank/DDBJ databases">
        <title>Long read genome sequence of the mycoparasitic Pythium oligandrum ATCC 38472 isolated from sugarbeet rhizosphere.</title>
        <authorList>
            <person name="Gaulin E."/>
        </authorList>
    </citation>
    <scope>NUCLEOTIDE SEQUENCE</scope>
    <source>
        <strain evidence="8">ATCC 38472_TT</strain>
    </source>
</reference>
<dbReference type="PANTHER" id="PTHR45815">
    <property type="entry name" value="PROTEIN DISULFIDE-ISOMERASE A6"/>
    <property type="match status" value="1"/>
</dbReference>
<dbReference type="CDD" id="cd03001">
    <property type="entry name" value="PDI_a_P5"/>
    <property type="match status" value="1"/>
</dbReference>
<dbReference type="InterPro" id="IPR017937">
    <property type="entry name" value="Thioredoxin_CS"/>
</dbReference>
<evidence type="ECO:0000313" key="8">
    <source>
        <dbReference type="EMBL" id="TMW62114.1"/>
    </source>
</evidence>
<keyword evidence="4" id="KW-0256">Endoplasmic reticulum</keyword>
<dbReference type="Proteomes" id="UP000794436">
    <property type="component" value="Unassembled WGS sequence"/>
</dbReference>
<dbReference type="InterPro" id="IPR036249">
    <property type="entry name" value="Thioredoxin-like_sf"/>
</dbReference>
<dbReference type="PROSITE" id="PS51352">
    <property type="entry name" value="THIOREDOXIN_2"/>
    <property type="match status" value="1"/>
</dbReference>
<keyword evidence="9" id="KW-1185">Reference proteome</keyword>
<comment type="similarity">
    <text evidence="1 5">Belongs to the protein disulfide isomerase family.</text>
</comment>
<dbReference type="GO" id="GO:0015035">
    <property type="term" value="F:protein-disulfide reductase activity"/>
    <property type="evidence" value="ECO:0007669"/>
    <property type="project" value="TreeGrafter"/>
</dbReference>
<dbReference type="EMBL" id="SPLM01000074">
    <property type="protein sequence ID" value="TMW62114.1"/>
    <property type="molecule type" value="Genomic_DNA"/>
</dbReference>
<feature type="domain" description="Thioredoxin" evidence="7">
    <location>
        <begin position="22"/>
        <end position="136"/>
    </location>
</feature>
<feature type="chain" id="PRO_5035453650" description="Thioredoxin domain-containing protein" evidence="6">
    <location>
        <begin position="24"/>
        <end position="430"/>
    </location>
</feature>
<evidence type="ECO:0000259" key="7">
    <source>
        <dbReference type="PROSITE" id="PS51352"/>
    </source>
</evidence>
<evidence type="ECO:0000256" key="4">
    <source>
        <dbReference type="ARBA" id="ARBA00022824"/>
    </source>
</evidence>
<dbReference type="GO" id="GO:0003756">
    <property type="term" value="F:protein disulfide isomerase activity"/>
    <property type="evidence" value="ECO:0007669"/>
    <property type="project" value="InterPro"/>
</dbReference>
<organism evidence="8 9">
    <name type="scientific">Pythium oligandrum</name>
    <name type="common">Mycoparasitic fungus</name>
    <dbReference type="NCBI Taxonomy" id="41045"/>
    <lineage>
        <taxon>Eukaryota</taxon>
        <taxon>Sar</taxon>
        <taxon>Stramenopiles</taxon>
        <taxon>Oomycota</taxon>
        <taxon>Peronosporomycetes</taxon>
        <taxon>Pythiales</taxon>
        <taxon>Pythiaceae</taxon>
        <taxon>Pythium</taxon>
    </lineage>
</organism>
<dbReference type="PROSITE" id="PS00194">
    <property type="entry name" value="THIOREDOXIN_1"/>
    <property type="match status" value="1"/>
</dbReference>
<proteinExistence type="inferred from homology"/>
<evidence type="ECO:0000256" key="6">
    <source>
        <dbReference type="SAM" id="SignalP"/>
    </source>
</evidence>
<keyword evidence="2 6" id="KW-0732">Signal</keyword>
<evidence type="ECO:0000256" key="2">
    <source>
        <dbReference type="ARBA" id="ARBA00022729"/>
    </source>
</evidence>
<dbReference type="PANTHER" id="PTHR45815:SF3">
    <property type="entry name" value="PROTEIN DISULFIDE-ISOMERASE A6"/>
    <property type="match status" value="1"/>
</dbReference>
<accession>A0A8K1FII4</accession>
<dbReference type="NCBIfam" id="TIGR01126">
    <property type="entry name" value="pdi_dom"/>
    <property type="match status" value="1"/>
</dbReference>
<dbReference type="Gene3D" id="3.40.30.10">
    <property type="entry name" value="Glutaredoxin"/>
    <property type="match status" value="2"/>
</dbReference>
<sequence>MTMTRRLVGAVCVLLGVSALVQAEYGPKDAVTVLTEQNFEKEVLNSPDFWIVEFYAPWCGHCQKLEPEYKAAAKKLKQQARLGAVDATVHQSLAQKYNIRGYPTIKEFGANKKKPRDYQGGRTRREIIDYVKNSEEAKKLGVSGATVVSLEYNSVHTFLKQDEKTPSAVFFGSKKSGKKKASAPPSWLSSLAQQFMKGKKKKKPTVNIGFVPGTEGKTAKHLGIQDEDLPTVVFVDASGSKLLKFSGSDLKEATAKQFIADNVKATQGAVESWSSVPLFPAPEVAKKAPKVALNELSVESIGACVTKKGKMCVIIPRASESGAGTEDDKIKSLAKRYRRDPFKFLSTEQGSPLFGKLTSALGATGANVLVVKPGRKVKFAAHTGATDENALTSFVDKLVEGSAQFEAITLTKEELEAKLKEDVKSTHEEL</sequence>
<keyword evidence="3" id="KW-0677">Repeat</keyword>
<name>A0A8K1FII4_PYTOL</name>
<dbReference type="InterPro" id="IPR005788">
    <property type="entry name" value="PDI_thioredoxin-like_dom"/>
</dbReference>
<dbReference type="AlphaFoldDB" id="A0A8K1FII4"/>
<dbReference type="PRINTS" id="PR00421">
    <property type="entry name" value="THIOREDOXIN"/>
</dbReference>
<comment type="caution">
    <text evidence="8">The sequence shown here is derived from an EMBL/GenBank/DDBJ whole genome shotgun (WGS) entry which is preliminary data.</text>
</comment>